<proteinExistence type="predicted"/>
<feature type="region of interest" description="Disordered" evidence="1">
    <location>
        <begin position="1"/>
        <end position="30"/>
    </location>
</feature>
<evidence type="ECO:0000313" key="3">
    <source>
        <dbReference type="EMBL" id="MBM6402321.1"/>
    </source>
</evidence>
<protein>
    <submittedName>
        <fullName evidence="3">Uncharacterized protein</fullName>
    </submittedName>
</protein>
<sequence>MSKSAKNAKGKSGSSGKVQAKASPAAEAKMSTNSKMEKFKAWWENLSFVGRILSLIVVAVLGLGPISGWVHSWWTHRQPGFDQRAVDAITLGGTRDSLEKALDREPVSVIRRDIEAGGTTLRDELYVLDTLYIEAFISDNDDVVALTFTSRTDDEMTVGRHYVYNPATGNAEKDVPWLILGKTTFVEAERSTNGLRAMGGGCGAHILNYYEVAGFQGASFNNYAFGVTTAGKLKEGTKICDYTELIDSQPLSESNRREELVSLRDVSDDFLDGTQPLRAQEKINTATISVPGVEIVQEMLAIHPDTAGVSSP</sequence>
<feature type="transmembrane region" description="Helical" evidence="2">
    <location>
        <begin position="48"/>
        <end position="74"/>
    </location>
</feature>
<dbReference type="Proteomes" id="UP001430172">
    <property type="component" value="Unassembled WGS sequence"/>
</dbReference>
<keyword evidence="4" id="KW-1185">Reference proteome</keyword>
<keyword evidence="2" id="KW-0812">Transmembrane</keyword>
<reference evidence="3" key="1">
    <citation type="submission" date="2021-02" db="EMBL/GenBank/DDBJ databases">
        <title>Phycicoccus sp. MQZ13P-5T, whole genome shotgun sequence.</title>
        <authorList>
            <person name="Tuo L."/>
        </authorList>
    </citation>
    <scope>NUCLEOTIDE SEQUENCE</scope>
    <source>
        <strain evidence="3">MQZ13P-5</strain>
    </source>
</reference>
<evidence type="ECO:0000313" key="4">
    <source>
        <dbReference type="Proteomes" id="UP001430172"/>
    </source>
</evidence>
<keyword evidence="2" id="KW-0472">Membrane</keyword>
<evidence type="ECO:0000256" key="1">
    <source>
        <dbReference type="SAM" id="MobiDB-lite"/>
    </source>
</evidence>
<comment type="caution">
    <text evidence="3">The sequence shown here is derived from an EMBL/GenBank/DDBJ whole genome shotgun (WGS) entry which is preliminary data.</text>
</comment>
<name>A0ABS2CR02_9MICO</name>
<dbReference type="RefSeq" id="WP_204132792.1">
    <property type="nucleotide sequence ID" value="NZ_JAFDVD010000024.1"/>
</dbReference>
<gene>
    <name evidence="3" type="ORF">JQN70_18140</name>
</gene>
<organism evidence="3 4">
    <name type="scientific">Phycicoccus sonneratiae</name>
    <dbReference type="NCBI Taxonomy" id="2807628"/>
    <lineage>
        <taxon>Bacteria</taxon>
        <taxon>Bacillati</taxon>
        <taxon>Actinomycetota</taxon>
        <taxon>Actinomycetes</taxon>
        <taxon>Micrococcales</taxon>
        <taxon>Intrasporangiaceae</taxon>
        <taxon>Phycicoccus</taxon>
    </lineage>
</organism>
<feature type="compositionally biased region" description="Low complexity" evidence="1">
    <location>
        <begin position="1"/>
        <end position="23"/>
    </location>
</feature>
<accession>A0ABS2CR02</accession>
<keyword evidence="2" id="KW-1133">Transmembrane helix</keyword>
<evidence type="ECO:0000256" key="2">
    <source>
        <dbReference type="SAM" id="Phobius"/>
    </source>
</evidence>
<dbReference type="EMBL" id="JAFDVD010000024">
    <property type="protein sequence ID" value="MBM6402321.1"/>
    <property type="molecule type" value="Genomic_DNA"/>
</dbReference>